<dbReference type="Proteomes" id="UP000256343">
    <property type="component" value="Unassembled WGS sequence"/>
</dbReference>
<sequence length="123" mass="13303">MSIDFNVKPVGAPVTTPIIRPEPEAARTAIPTDLPAPQSVTAAEKGFGSATVKAETNASSSVLRQVIFDQAAAEMVYVAVDRDTKAVISQYPESWQLKARAYFRELDQSKPERIGALATDRIV</sequence>
<reference evidence="2 3" key="1">
    <citation type="submission" date="2017-08" db="EMBL/GenBank/DDBJ databases">
        <authorList>
            <person name="de Groot N.N."/>
        </authorList>
    </citation>
    <scope>NUCLEOTIDE SEQUENCE [LARGE SCALE GENOMIC DNA]</scope>
    <source>
        <strain evidence="2 3">JA575</strain>
    </source>
</reference>
<accession>A0A336JP25</accession>
<dbReference type="AlphaFoldDB" id="A0A336JP25"/>
<reference evidence="1 4" key="2">
    <citation type="submission" date="2018-07" db="EMBL/GenBank/DDBJ databases">
        <title>Genomic Encyclopedia of Archaeal and Bacterial Type Strains, Phase II (KMG-II): from individual species to whole genera.</title>
        <authorList>
            <person name="Goeker M."/>
        </authorList>
    </citation>
    <scope>NUCLEOTIDE SEQUENCE [LARGE SCALE GENOMIC DNA]</scope>
    <source>
        <strain evidence="1 4">JA575</strain>
    </source>
</reference>
<dbReference type="Proteomes" id="UP000252631">
    <property type="component" value="Unassembled WGS sequence"/>
</dbReference>
<keyword evidence="4" id="KW-1185">Reference proteome</keyword>
<organism evidence="2 3">
    <name type="scientific">Rhodopseudomonas pentothenatexigens</name>
    <dbReference type="NCBI Taxonomy" id="999699"/>
    <lineage>
        <taxon>Bacteria</taxon>
        <taxon>Pseudomonadati</taxon>
        <taxon>Pseudomonadota</taxon>
        <taxon>Alphaproteobacteria</taxon>
        <taxon>Hyphomicrobiales</taxon>
        <taxon>Nitrobacteraceae</taxon>
        <taxon>Rhodopseudomonas</taxon>
    </lineage>
</organism>
<evidence type="ECO:0008006" key="5">
    <source>
        <dbReference type="Google" id="ProtNLM"/>
    </source>
</evidence>
<dbReference type="RefSeq" id="WP_114357257.1">
    <property type="nucleotide sequence ID" value="NZ_QRDT01000005.1"/>
</dbReference>
<evidence type="ECO:0000313" key="2">
    <source>
        <dbReference type="EMBL" id="SSW90156.1"/>
    </source>
</evidence>
<dbReference type="EMBL" id="UFQQ01000005">
    <property type="protein sequence ID" value="SSW90156.1"/>
    <property type="molecule type" value="Genomic_DNA"/>
</dbReference>
<protein>
    <recommendedName>
        <fullName evidence="5">FlaG protein</fullName>
    </recommendedName>
</protein>
<gene>
    <name evidence="1" type="ORF">BJ125_105210</name>
    <name evidence="2" type="ORF">SAMN05892882_105210</name>
</gene>
<proteinExistence type="predicted"/>
<evidence type="ECO:0000313" key="1">
    <source>
        <dbReference type="EMBL" id="RED38131.1"/>
    </source>
</evidence>
<evidence type="ECO:0000313" key="3">
    <source>
        <dbReference type="Proteomes" id="UP000252631"/>
    </source>
</evidence>
<dbReference type="OrthoDB" id="8457098at2"/>
<evidence type="ECO:0000313" key="4">
    <source>
        <dbReference type="Proteomes" id="UP000256343"/>
    </source>
</evidence>
<dbReference type="EMBL" id="QRDT01000005">
    <property type="protein sequence ID" value="RED38131.1"/>
    <property type="molecule type" value="Genomic_DNA"/>
</dbReference>
<name>A0A336JP25_9BRAD</name>